<dbReference type="KEGG" id="hazt:125178924"/>
<protein>
    <submittedName>
        <fullName evidence="2">Uncharacterized protein LOC125178924</fullName>
    </submittedName>
</protein>
<dbReference type="AlphaFoldDB" id="A0A979FT28"/>
<dbReference type="OrthoDB" id="6403297at2759"/>
<evidence type="ECO:0000313" key="1">
    <source>
        <dbReference type="Proteomes" id="UP000694843"/>
    </source>
</evidence>
<name>A0A979FT28_HYAAZ</name>
<organism evidence="1 2">
    <name type="scientific">Hyalella azteca</name>
    <name type="common">Amphipod</name>
    <dbReference type="NCBI Taxonomy" id="294128"/>
    <lineage>
        <taxon>Eukaryota</taxon>
        <taxon>Metazoa</taxon>
        <taxon>Ecdysozoa</taxon>
        <taxon>Arthropoda</taxon>
        <taxon>Crustacea</taxon>
        <taxon>Multicrustacea</taxon>
        <taxon>Malacostraca</taxon>
        <taxon>Eumalacostraca</taxon>
        <taxon>Peracarida</taxon>
        <taxon>Amphipoda</taxon>
        <taxon>Senticaudata</taxon>
        <taxon>Talitrida</taxon>
        <taxon>Talitroidea</taxon>
        <taxon>Hyalellidae</taxon>
        <taxon>Hyalella</taxon>
    </lineage>
</organism>
<accession>A0A979FT28</accession>
<keyword evidence="1" id="KW-1185">Reference proteome</keyword>
<evidence type="ECO:0000313" key="2">
    <source>
        <dbReference type="RefSeq" id="XP_047739758.1"/>
    </source>
</evidence>
<dbReference type="GeneID" id="125178924"/>
<proteinExistence type="predicted"/>
<feature type="non-terminal residue" evidence="2">
    <location>
        <position position="1"/>
    </location>
</feature>
<reference evidence="2" key="1">
    <citation type="submission" date="2025-08" db="UniProtKB">
        <authorList>
            <consortium name="RefSeq"/>
        </authorList>
    </citation>
    <scope>IDENTIFICATION</scope>
    <source>
        <tissue evidence="2">Whole organism</tissue>
    </source>
</reference>
<dbReference type="RefSeq" id="XP_047739758.1">
    <property type="nucleotide sequence ID" value="XM_047883802.1"/>
</dbReference>
<gene>
    <name evidence="2" type="primary">LOC125178924</name>
</gene>
<dbReference type="Proteomes" id="UP000694843">
    <property type="component" value="Unplaced"/>
</dbReference>
<sequence>ASLLEKETLLEKLGDSWDWTEENVTNLKPILFHLPIAMLVNLNDTHAIDRMYAEVELCMNNTGNKSASCPSQAESRGEGTTPRAQYMLSLRAWLIEKTYGDPSNWDRDTFAKMTNLSILPDAVFLRLQPDVLLTRKDGILSMLRGNALKLKSLGRYVVEKVFDAENVSRSNARQPLVSQQEIERIKAVINPLRTAGLMQFVYATDLPNEVLDADNRRIRNETDTMTSAALQDGVIDAEVCP</sequence>